<dbReference type="InterPro" id="IPR003870">
    <property type="entry name" value="DUF222"/>
</dbReference>
<feature type="domain" description="HNH nuclease" evidence="1">
    <location>
        <begin position="360"/>
        <end position="412"/>
    </location>
</feature>
<reference evidence="2 3" key="1">
    <citation type="submission" date="2020-07" db="EMBL/GenBank/DDBJ databases">
        <title>Sequencing the genomes of 1000 actinobacteria strains.</title>
        <authorList>
            <person name="Klenk H.-P."/>
        </authorList>
    </citation>
    <scope>NUCLEOTIDE SEQUENCE [LARGE SCALE GENOMIC DNA]</scope>
    <source>
        <strain evidence="2 3">DSM 104001</strain>
    </source>
</reference>
<dbReference type="SMART" id="SM00507">
    <property type="entry name" value="HNHc"/>
    <property type="match status" value="1"/>
</dbReference>
<organism evidence="2 3">
    <name type="scientific">Petropleomorpha daqingensis</name>
    <dbReference type="NCBI Taxonomy" id="2026353"/>
    <lineage>
        <taxon>Bacteria</taxon>
        <taxon>Bacillati</taxon>
        <taxon>Actinomycetota</taxon>
        <taxon>Actinomycetes</taxon>
        <taxon>Geodermatophilales</taxon>
        <taxon>Geodermatophilaceae</taxon>
        <taxon>Petropleomorpha</taxon>
    </lineage>
</organism>
<accession>A0A853CE20</accession>
<gene>
    <name evidence="2" type="ORF">GGQ55_001644</name>
</gene>
<dbReference type="Pfam" id="PF02720">
    <property type="entry name" value="DUF222"/>
    <property type="match status" value="1"/>
</dbReference>
<dbReference type="Gene3D" id="1.10.30.50">
    <property type="match status" value="1"/>
</dbReference>
<comment type="caution">
    <text evidence="2">The sequence shown here is derived from an EMBL/GenBank/DDBJ whole genome shotgun (WGS) entry which is preliminary data.</text>
</comment>
<proteinExistence type="predicted"/>
<dbReference type="Proteomes" id="UP000541969">
    <property type="component" value="Unassembled WGS sequence"/>
</dbReference>
<dbReference type="InterPro" id="IPR003615">
    <property type="entry name" value="HNH_nuc"/>
</dbReference>
<evidence type="ECO:0000313" key="2">
    <source>
        <dbReference type="EMBL" id="NYJ05366.1"/>
    </source>
</evidence>
<dbReference type="RefSeq" id="WP_179715971.1">
    <property type="nucleotide sequence ID" value="NZ_JACBZT010000001.1"/>
</dbReference>
<dbReference type="EMBL" id="JACBZT010000001">
    <property type="protein sequence ID" value="NYJ05366.1"/>
    <property type="molecule type" value="Genomic_DNA"/>
</dbReference>
<dbReference type="AlphaFoldDB" id="A0A853CE20"/>
<evidence type="ECO:0000313" key="3">
    <source>
        <dbReference type="Proteomes" id="UP000541969"/>
    </source>
</evidence>
<evidence type="ECO:0000259" key="1">
    <source>
        <dbReference type="SMART" id="SM00507"/>
    </source>
</evidence>
<keyword evidence="3" id="KW-1185">Reference proteome</keyword>
<sequence>MITPEISQNVLSIGPLSCGFCHTPPLLSISSTDQFRAEGRGAVGELRSALDGLAEVDFAELSDIALLELVAEWATSVNRMTAALTSAVRAADRREAHKADGAVSMKAWLRGSCHLAPSEATAIVSTGRRLEQLDATAEAFASGAITATHARVITRAITPARVAKAAEAGIALAETDEILAALARETTPNETAQGVARWVAGVDPDGALDDAADVRRRFSMAKGLGGRIHLRGELDPVGGEYLHTALAALMNGDRPVGDQRGHAERQADALVALARGALDGGDLPDVRGESPHVRVTIDWQSLSAARGAVGVVGGELGWAGPITPETARRLACDAKVARIITGPNGLPLDVGREQRTATAAIRRAIVLRDGECVFAGCDAPPEWCDVHHVVHWAFGGATSCDNGALLCERHHTSCHEGGFSVRRDRETGRWRTFRPDGTEILSRAGP</sequence>
<dbReference type="CDD" id="cd00085">
    <property type="entry name" value="HNHc"/>
    <property type="match status" value="1"/>
</dbReference>
<name>A0A853CE20_9ACTN</name>
<protein>
    <recommendedName>
        <fullName evidence="1">HNH nuclease domain-containing protein</fullName>
    </recommendedName>
</protein>